<evidence type="ECO:0000256" key="1">
    <source>
        <dbReference type="SAM" id="Phobius"/>
    </source>
</evidence>
<dbReference type="AlphaFoldDB" id="A0A0A0EFS4"/>
<sequence length="78" mass="8420">MSDIPAPASNPLYRLPILGWIARDLARDFHGNIWYAVVIVLTAIVLAVKTWGLVALGLTALALVPVIFTLLILITVGK</sequence>
<protein>
    <recommendedName>
        <fullName evidence="4">ABC transporter permease</fullName>
    </recommendedName>
</protein>
<keyword evidence="1" id="KW-1133">Transmembrane helix</keyword>
<accession>A0A0A0EFS4</accession>
<feature type="transmembrane region" description="Helical" evidence="1">
    <location>
        <begin position="32"/>
        <end position="48"/>
    </location>
</feature>
<proteinExistence type="predicted"/>
<name>A0A0A0EFS4_9RHOB</name>
<keyword evidence="3" id="KW-1185">Reference proteome</keyword>
<comment type="caution">
    <text evidence="2">The sequence shown here is derived from an EMBL/GenBank/DDBJ whole genome shotgun (WGS) entry which is preliminary data.</text>
</comment>
<evidence type="ECO:0000313" key="3">
    <source>
        <dbReference type="Proteomes" id="UP000030004"/>
    </source>
</evidence>
<organism evidence="2 3">
    <name type="scientific">Pseudooceanicola atlanticus</name>
    <dbReference type="NCBI Taxonomy" id="1461694"/>
    <lineage>
        <taxon>Bacteria</taxon>
        <taxon>Pseudomonadati</taxon>
        <taxon>Pseudomonadota</taxon>
        <taxon>Alphaproteobacteria</taxon>
        <taxon>Rhodobacterales</taxon>
        <taxon>Paracoccaceae</taxon>
        <taxon>Pseudooceanicola</taxon>
    </lineage>
</organism>
<dbReference type="eggNOG" id="ENOG5033JWU">
    <property type="taxonomic scope" value="Bacteria"/>
</dbReference>
<evidence type="ECO:0000313" key="2">
    <source>
        <dbReference type="EMBL" id="KGM48057.1"/>
    </source>
</evidence>
<feature type="transmembrane region" description="Helical" evidence="1">
    <location>
        <begin position="54"/>
        <end position="76"/>
    </location>
</feature>
<gene>
    <name evidence="2" type="ORF">ATO9_13825</name>
</gene>
<dbReference type="Proteomes" id="UP000030004">
    <property type="component" value="Unassembled WGS sequence"/>
</dbReference>
<dbReference type="OrthoDB" id="8479738at2"/>
<dbReference type="STRING" id="1461694.ATO9_13825"/>
<evidence type="ECO:0008006" key="4">
    <source>
        <dbReference type="Google" id="ProtNLM"/>
    </source>
</evidence>
<dbReference type="RefSeq" id="WP_043750010.1">
    <property type="nucleotide sequence ID" value="NZ_AQQX01000005.1"/>
</dbReference>
<keyword evidence="1" id="KW-0472">Membrane</keyword>
<keyword evidence="1" id="KW-0812">Transmembrane</keyword>
<dbReference type="EMBL" id="AQQX01000005">
    <property type="protein sequence ID" value="KGM48057.1"/>
    <property type="molecule type" value="Genomic_DNA"/>
</dbReference>
<reference evidence="2 3" key="1">
    <citation type="journal article" date="2015" name="Antonie Van Leeuwenhoek">
        <title>Pseudooceanicola atlanticus gen. nov. sp. nov., isolated from surface seawater of the Atlantic Ocean and reclassification of Oceanicola batsensis, Oceanicola marinus, Oceanicola nitratireducens, Oceanicola nanhaiensis, Oceanicola antarcticus and Oceanicola flagellatus, as Pseudooceanicola batsensis comb. nov., Pseudooceanicola marinus comb. nov., Pseudooceanicola nitratireducens comb. nov., Pseudooceanicola nanhaiensis comb. nov., Pseudooceanicola antarcticus comb. nov., and Pseudooceanicola flagellatus comb. nov.</title>
        <authorList>
            <person name="Lai Q."/>
            <person name="Li G."/>
            <person name="Liu X."/>
            <person name="Du Y."/>
            <person name="Sun F."/>
            <person name="Shao Z."/>
        </authorList>
    </citation>
    <scope>NUCLEOTIDE SEQUENCE [LARGE SCALE GENOMIC DNA]</scope>
    <source>
        <strain evidence="2 3">22II-s11g</strain>
    </source>
</reference>